<protein>
    <submittedName>
        <fullName evidence="7">Uncharacterized membrane protein</fullName>
    </submittedName>
</protein>
<evidence type="ECO:0000256" key="1">
    <source>
        <dbReference type="ARBA" id="ARBA00004141"/>
    </source>
</evidence>
<evidence type="ECO:0000256" key="4">
    <source>
        <dbReference type="ARBA" id="ARBA00023136"/>
    </source>
</evidence>
<reference evidence="8" key="1">
    <citation type="submission" date="2016-10" db="EMBL/GenBank/DDBJ databases">
        <authorList>
            <person name="Varghese N."/>
            <person name="Submissions S."/>
        </authorList>
    </citation>
    <scope>NUCLEOTIDE SEQUENCE [LARGE SCALE GENOMIC DNA]</scope>
    <source>
        <strain evidence="8">DSM 26471</strain>
    </source>
</reference>
<dbReference type="Pfam" id="PF07298">
    <property type="entry name" value="NnrU"/>
    <property type="match status" value="1"/>
</dbReference>
<evidence type="ECO:0000256" key="2">
    <source>
        <dbReference type="ARBA" id="ARBA00022692"/>
    </source>
</evidence>
<evidence type="ECO:0000256" key="3">
    <source>
        <dbReference type="ARBA" id="ARBA00022989"/>
    </source>
</evidence>
<keyword evidence="8" id="KW-1185">Reference proteome</keyword>
<evidence type="ECO:0000313" key="8">
    <source>
        <dbReference type="Proteomes" id="UP000199630"/>
    </source>
</evidence>
<feature type="domain" description="NnrU" evidence="6">
    <location>
        <begin position="3"/>
        <end position="177"/>
    </location>
</feature>
<feature type="transmembrane region" description="Helical" evidence="5">
    <location>
        <begin position="156"/>
        <end position="176"/>
    </location>
</feature>
<name>A0A1I3QMC0_9RHOB</name>
<accession>A0A1I3QMC0</accession>
<dbReference type="Proteomes" id="UP000199630">
    <property type="component" value="Unassembled WGS sequence"/>
</dbReference>
<keyword evidence="3 5" id="KW-1133">Transmembrane helix</keyword>
<comment type="subcellular location">
    <subcellularLocation>
        <location evidence="1">Membrane</location>
        <topology evidence="1">Multi-pass membrane protein</topology>
    </subcellularLocation>
</comment>
<dbReference type="STRING" id="588602.SAMN04487991_1866"/>
<feature type="transmembrane region" description="Helical" evidence="5">
    <location>
        <begin position="33"/>
        <end position="53"/>
    </location>
</feature>
<dbReference type="OrthoDB" id="5293641at2"/>
<evidence type="ECO:0000256" key="5">
    <source>
        <dbReference type="SAM" id="Phobius"/>
    </source>
</evidence>
<feature type="transmembrane region" description="Helical" evidence="5">
    <location>
        <begin position="65"/>
        <end position="83"/>
    </location>
</feature>
<organism evidence="7 8">
    <name type="scientific">Celeribacter neptunius</name>
    <dbReference type="NCBI Taxonomy" id="588602"/>
    <lineage>
        <taxon>Bacteria</taxon>
        <taxon>Pseudomonadati</taxon>
        <taxon>Pseudomonadota</taxon>
        <taxon>Alphaproteobacteria</taxon>
        <taxon>Rhodobacterales</taxon>
        <taxon>Roseobacteraceae</taxon>
        <taxon>Celeribacter</taxon>
    </lineage>
</organism>
<feature type="transmembrane region" description="Helical" evidence="5">
    <location>
        <begin position="103"/>
        <end position="136"/>
    </location>
</feature>
<evidence type="ECO:0000259" key="6">
    <source>
        <dbReference type="Pfam" id="PF07298"/>
    </source>
</evidence>
<keyword evidence="2 5" id="KW-0812">Transmembrane</keyword>
<dbReference type="EMBL" id="FORH01000003">
    <property type="protein sequence ID" value="SFJ34356.1"/>
    <property type="molecule type" value="Genomic_DNA"/>
</dbReference>
<dbReference type="RefSeq" id="WP_090060253.1">
    <property type="nucleotide sequence ID" value="NZ_FORH01000003.1"/>
</dbReference>
<proteinExistence type="predicted"/>
<dbReference type="AlphaFoldDB" id="A0A1I3QMC0"/>
<evidence type="ECO:0000313" key="7">
    <source>
        <dbReference type="EMBL" id="SFJ34356.1"/>
    </source>
</evidence>
<dbReference type="GO" id="GO:0016020">
    <property type="term" value="C:membrane"/>
    <property type="evidence" value="ECO:0007669"/>
    <property type="project" value="UniProtKB-SubCell"/>
</dbReference>
<gene>
    <name evidence="7" type="ORF">SAMN04487991_1866</name>
</gene>
<dbReference type="InterPro" id="IPR009915">
    <property type="entry name" value="NnrU_dom"/>
</dbReference>
<keyword evidence="4 5" id="KW-0472">Membrane</keyword>
<sequence length="183" mass="19780">MLILILGVLLWAGAHLFKRLAPAKRAALGDKKTAPLVATSLLVAIVLMVIGFRMAPVVDLWTPPAFLRHLNNLLVLIAIYMMSPAPKRGALLSGMRHPMLLGFALWAVAHLLVNGDLAALVLFGGLLLWALTEIVVINRAEPVWEGREKGSYGKDAMFFAASVVLYGVIGLIHGWVGPSPFPM</sequence>